<dbReference type="GeneID" id="107271188"/>
<sequence length="243" mass="26465">MLHLTFVFIGLLASCNGASLLSRIVGGTTAKISDFPYQVSIRISGFHICGGSILNNRWLLTAAHCIVKYKPADITLVVGTNYLSTGGIAYKANSIILHMDYVREKQVHDIALIKTEVEITFTDKIAPVALPTADVDESNCIANFTGWGYTDKYSANSNSLQVIEFKVIALSECQNTFQKVIPTHLCTYNIIGEGLCYGDSGSPLVFHGAQIGIGSWGSPCALGYPDVHTRVYSYLSWIEETIS</sequence>
<organism evidence="11 12">
    <name type="scientific">Cephus cinctus</name>
    <name type="common">Wheat stem sawfly</name>
    <dbReference type="NCBI Taxonomy" id="211228"/>
    <lineage>
        <taxon>Eukaryota</taxon>
        <taxon>Metazoa</taxon>
        <taxon>Ecdysozoa</taxon>
        <taxon>Arthropoda</taxon>
        <taxon>Hexapoda</taxon>
        <taxon>Insecta</taxon>
        <taxon>Pterygota</taxon>
        <taxon>Neoptera</taxon>
        <taxon>Endopterygota</taxon>
        <taxon>Hymenoptera</taxon>
        <taxon>Cephoidea</taxon>
        <taxon>Cephidae</taxon>
        <taxon>Cephus</taxon>
    </lineage>
</organism>
<evidence type="ECO:0000256" key="1">
    <source>
        <dbReference type="ARBA" id="ARBA00004239"/>
    </source>
</evidence>
<keyword evidence="3" id="KW-0964">Secreted</keyword>
<dbReference type="PRINTS" id="PR00722">
    <property type="entry name" value="CHYMOTRYPSIN"/>
</dbReference>
<dbReference type="Pfam" id="PF00089">
    <property type="entry name" value="Trypsin"/>
    <property type="match status" value="1"/>
</dbReference>
<gene>
    <name evidence="12" type="primary">LOC107271188</name>
</gene>
<evidence type="ECO:0000313" key="12">
    <source>
        <dbReference type="RefSeq" id="XP_015602365.1"/>
    </source>
</evidence>
<keyword evidence="11" id="KW-1185">Reference proteome</keyword>
<name>A0AAJ7FPV0_CEPCN</name>
<evidence type="ECO:0000256" key="3">
    <source>
        <dbReference type="ARBA" id="ARBA00022525"/>
    </source>
</evidence>
<dbReference type="PANTHER" id="PTHR24276:SF96">
    <property type="entry name" value="PEPTIDASE S1 DOMAIN-CONTAINING PROTEIN"/>
    <property type="match status" value="1"/>
</dbReference>
<dbReference type="SMART" id="SM00020">
    <property type="entry name" value="Tryp_SPc"/>
    <property type="match status" value="1"/>
</dbReference>
<keyword evidence="7" id="KW-1015">Disulfide bond</keyword>
<dbReference type="AlphaFoldDB" id="A0AAJ7FPV0"/>
<feature type="signal peptide" evidence="9">
    <location>
        <begin position="1"/>
        <end position="17"/>
    </location>
</feature>
<evidence type="ECO:0000256" key="7">
    <source>
        <dbReference type="ARBA" id="ARBA00023157"/>
    </source>
</evidence>
<keyword evidence="9" id="KW-0732">Signal</keyword>
<evidence type="ECO:0000259" key="10">
    <source>
        <dbReference type="PROSITE" id="PS50240"/>
    </source>
</evidence>
<feature type="domain" description="Peptidase S1" evidence="10">
    <location>
        <begin position="24"/>
        <end position="243"/>
    </location>
</feature>
<dbReference type="KEGG" id="ccin:107271188"/>
<proteinExistence type="inferred from homology"/>
<evidence type="ECO:0000256" key="9">
    <source>
        <dbReference type="SAM" id="SignalP"/>
    </source>
</evidence>
<evidence type="ECO:0000256" key="4">
    <source>
        <dbReference type="ARBA" id="ARBA00022670"/>
    </source>
</evidence>
<keyword evidence="6" id="KW-0720">Serine protease</keyword>
<evidence type="ECO:0000256" key="6">
    <source>
        <dbReference type="ARBA" id="ARBA00022825"/>
    </source>
</evidence>
<dbReference type="FunFam" id="2.40.10.10:FF:000047">
    <property type="entry name" value="Trypsin eta"/>
    <property type="match status" value="1"/>
</dbReference>
<dbReference type="InterPro" id="IPR018114">
    <property type="entry name" value="TRYPSIN_HIS"/>
</dbReference>
<evidence type="ECO:0000256" key="5">
    <source>
        <dbReference type="ARBA" id="ARBA00022801"/>
    </source>
</evidence>
<dbReference type="GO" id="GO:0005576">
    <property type="term" value="C:extracellular region"/>
    <property type="evidence" value="ECO:0007669"/>
    <property type="project" value="UniProtKB-SubCell"/>
</dbReference>
<dbReference type="InterPro" id="IPR009003">
    <property type="entry name" value="Peptidase_S1_PA"/>
</dbReference>
<dbReference type="RefSeq" id="XP_015602365.1">
    <property type="nucleotide sequence ID" value="XM_015746879.2"/>
</dbReference>
<evidence type="ECO:0000256" key="2">
    <source>
        <dbReference type="ARBA" id="ARBA00007664"/>
    </source>
</evidence>
<dbReference type="InterPro" id="IPR043504">
    <property type="entry name" value="Peptidase_S1_PA_chymotrypsin"/>
</dbReference>
<dbReference type="PROSITE" id="PS50240">
    <property type="entry name" value="TRYPSIN_DOM"/>
    <property type="match status" value="1"/>
</dbReference>
<dbReference type="SUPFAM" id="SSF50494">
    <property type="entry name" value="Trypsin-like serine proteases"/>
    <property type="match status" value="1"/>
</dbReference>
<keyword evidence="4" id="KW-0645">Protease</keyword>
<keyword evidence="5" id="KW-0378">Hydrolase</keyword>
<dbReference type="Proteomes" id="UP000694920">
    <property type="component" value="Unplaced"/>
</dbReference>
<comment type="similarity">
    <text evidence="2">Belongs to the peptidase S1 family.</text>
</comment>
<dbReference type="CDD" id="cd00190">
    <property type="entry name" value="Tryp_SPc"/>
    <property type="match status" value="1"/>
</dbReference>
<comment type="subcellular location">
    <subcellularLocation>
        <location evidence="1">Secreted</location>
        <location evidence="1">Extracellular space</location>
    </subcellularLocation>
</comment>
<evidence type="ECO:0000313" key="11">
    <source>
        <dbReference type="Proteomes" id="UP000694920"/>
    </source>
</evidence>
<accession>A0AAJ7FPV0</accession>
<protein>
    <recommendedName>
        <fullName evidence="8">chymotrypsin</fullName>
        <ecNumber evidence="8">3.4.21.1</ecNumber>
    </recommendedName>
</protein>
<dbReference type="EC" id="3.4.21.1" evidence="8"/>
<dbReference type="GO" id="GO:0016485">
    <property type="term" value="P:protein processing"/>
    <property type="evidence" value="ECO:0007669"/>
    <property type="project" value="UniProtKB-ARBA"/>
</dbReference>
<dbReference type="InterPro" id="IPR001314">
    <property type="entry name" value="Peptidase_S1A"/>
</dbReference>
<feature type="chain" id="PRO_5042525714" description="chymotrypsin" evidence="9">
    <location>
        <begin position="18"/>
        <end position="243"/>
    </location>
</feature>
<dbReference type="InterPro" id="IPR050430">
    <property type="entry name" value="Peptidase_S1"/>
</dbReference>
<dbReference type="InterPro" id="IPR001254">
    <property type="entry name" value="Trypsin_dom"/>
</dbReference>
<dbReference type="GO" id="GO:0004252">
    <property type="term" value="F:serine-type endopeptidase activity"/>
    <property type="evidence" value="ECO:0007669"/>
    <property type="project" value="UniProtKB-EC"/>
</dbReference>
<evidence type="ECO:0000256" key="8">
    <source>
        <dbReference type="ARBA" id="ARBA00044036"/>
    </source>
</evidence>
<dbReference type="PANTHER" id="PTHR24276">
    <property type="entry name" value="POLYSERASE-RELATED"/>
    <property type="match status" value="1"/>
</dbReference>
<reference evidence="12" key="1">
    <citation type="submission" date="2025-08" db="UniProtKB">
        <authorList>
            <consortium name="RefSeq"/>
        </authorList>
    </citation>
    <scope>IDENTIFICATION</scope>
</reference>
<dbReference type="Gene3D" id="2.40.10.10">
    <property type="entry name" value="Trypsin-like serine proteases"/>
    <property type="match status" value="2"/>
</dbReference>
<dbReference type="PROSITE" id="PS00134">
    <property type="entry name" value="TRYPSIN_HIS"/>
    <property type="match status" value="1"/>
</dbReference>